<proteinExistence type="predicted"/>
<dbReference type="Gene3D" id="1.25.40.180">
    <property type="match status" value="1"/>
</dbReference>
<feature type="domain" description="W2" evidence="3">
    <location>
        <begin position="343"/>
        <end position="504"/>
    </location>
</feature>
<evidence type="ECO:0000259" key="3">
    <source>
        <dbReference type="PROSITE" id="PS51363"/>
    </source>
</evidence>
<feature type="repeat" description="PPR" evidence="2">
    <location>
        <begin position="308"/>
        <end position="342"/>
    </location>
</feature>
<dbReference type="InterPro" id="IPR051222">
    <property type="entry name" value="PPR/CCM1_RNA-binding"/>
</dbReference>
<name>A0A445ENW4_ARAHY</name>
<dbReference type="PROSITE" id="PS51363">
    <property type="entry name" value="W2"/>
    <property type="match status" value="1"/>
</dbReference>
<dbReference type="Pfam" id="PF02020">
    <property type="entry name" value="W2"/>
    <property type="match status" value="1"/>
</dbReference>
<dbReference type="Proteomes" id="UP000289738">
    <property type="component" value="Chromosome A01"/>
</dbReference>
<keyword evidence="5" id="KW-1185">Reference proteome</keyword>
<accession>A0A445ENW4</accession>
<organism evidence="4 5">
    <name type="scientific">Arachis hypogaea</name>
    <name type="common">Peanut</name>
    <dbReference type="NCBI Taxonomy" id="3818"/>
    <lineage>
        <taxon>Eukaryota</taxon>
        <taxon>Viridiplantae</taxon>
        <taxon>Streptophyta</taxon>
        <taxon>Embryophyta</taxon>
        <taxon>Tracheophyta</taxon>
        <taxon>Spermatophyta</taxon>
        <taxon>Magnoliopsida</taxon>
        <taxon>eudicotyledons</taxon>
        <taxon>Gunneridae</taxon>
        <taxon>Pentapetalae</taxon>
        <taxon>rosids</taxon>
        <taxon>fabids</taxon>
        <taxon>Fabales</taxon>
        <taxon>Fabaceae</taxon>
        <taxon>Papilionoideae</taxon>
        <taxon>50 kb inversion clade</taxon>
        <taxon>dalbergioids sensu lato</taxon>
        <taxon>Dalbergieae</taxon>
        <taxon>Pterocarpus clade</taxon>
        <taxon>Arachis</taxon>
    </lineage>
</organism>
<dbReference type="Gramene" id="arahy.Tifrunner.gnm2.ann2.Ah01g298500.1">
    <property type="protein sequence ID" value="arahy.Tifrunner.gnm2.ann2.Ah01g298500.1-CDS"/>
    <property type="gene ID" value="arahy.Tifrunner.gnm2.ann2.Ah01g298500"/>
</dbReference>
<keyword evidence="1" id="KW-0677">Repeat</keyword>
<dbReference type="SMART" id="SM00515">
    <property type="entry name" value="eIF5C"/>
    <property type="match status" value="1"/>
</dbReference>
<dbReference type="EMBL" id="SDMP01000001">
    <property type="protein sequence ID" value="RYR77139.1"/>
    <property type="molecule type" value="Genomic_DNA"/>
</dbReference>
<dbReference type="SMR" id="A0A445ENW4"/>
<dbReference type="CDD" id="cd11561">
    <property type="entry name" value="W2_eIF5"/>
    <property type="match status" value="1"/>
</dbReference>
<evidence type="ECO:0000313" key="4">
    <source>
        <dbReference type="EMBL" id="RYR77139.1"/>
    </source>
</evidence>
<evidence type="ECO:0000313" key="5">
    <source>
        <dbReference type="Proteomes" id="UP000289738"/>
    </source>
</evidence>
<dbReference type="PROSITE" id="PS51375">
    <property type="entry name" value="PPR"/>
    <property type="match status" value="1"/>
</dbReference>
<dbReference type="PANTHER" id="PTHR47942">
    <property type="entry name" value="TETRATRICOPEPTIDE REPEAT (TPR)-LIKE SUPERFAMILY PROTEIN-RELATED"/>
    <property type="match status" value="1"/>
</dbReference>
<dbReference type="InterPro" id="IPR016024">
    <property type="entry name" value="ARM-type_fold"/>
</dbReference>
<dbReference type="InterPro" id="IPR002885">
    <property type="entry name" value="PPR_rpt"/>
</dbReference>
<dbReference type="SUPFAM" id="SSF48371">
    <property type="entry name" value="ARM repeat"/>
    <property type="match status" value="1"/>
</dbReference>
<dbReference type="AlphaFoldDB" id="A0A445ENW4"/>
<sequence>MPLKVSVFFIFFSPLPILSLYLSMLDLSLLDLSHLSHCASHARSLPLFSLISQSRSSPAFQRLATFPALLLAGDRSTHRIAITRRLLVSSNHRRESPWIVDRCRVITCFVARPFLGSGPLRHPVALGFYKDLNFIEQFSSIRCYCHNAGGHKEWTEEIEYLDESGSILYKGKGIRSVEPGIDDHVVVGEVKKPSVNAAAVAKIVEVVKRWKWGPELETQLDKLQFVPNMTHIVQSLKIISDSDACLSLFRDFDGIQSLFDEMVGDSTSTGAFLSVSCNRVIQYLANVKKLEVSFCCFKKIQEAGGEIDTETYNSLITLFFGKGLPYKAFEIYESMEKASCSWKGSENGDTVNYATVVREVKAYLKKGVAAKELQSHIAAFPVSAQEKMNALLEGLFDGVEKVFGKEATKRKNHLAGAVAGDDEGSQLLLLNAAEEFCYKKGSNELNEVALIPKALYDVDLVEEEHVMHWYSKGLKGDKKDSQVWKNAQPFIDWLRNAESESEEE</sequence>
<protein>
    <recommendedName>
        <fullName evidence="3">W2 domain-containing protein</fullName>
    </recommendedName>
</protein>
<evidence type="ECO:0000256" key="2">
    <source>
        <dbReference type="PROSITE-ProRule" id="PRU00708"/>
    </source>
</evidence>
<reference evidence="4 5" key="1">
    <citation type="submission" date="2019-01" db="EMBL/GenBank/DDBJ databases">
        <title>Sequencing of cultivated peanut Arachis hypogaea provides insights into genome evolution and oil improvement.</title>
        <authorList>
            <person name="Chen X."/>
        </authorList>
    </citation>
    <scope>NUCLEOTIDE SEQUENCE [LARGE SCALE GENOMIC DNA]</scope>
    <source>
        <strain evidence="5">cv. Fuhuasheng</strain>
        <tissue evidence="4">Leaves</tissue>
    </source>
</reference>
<evidence type="ECO:0000256" key="1">
    <source>
        <dbReference type="ARBA" id="ARBA00022737"/>
    </source>
</evidence>
<gene>
    <name evidence="4" type="ORF">Ahy_A01g001606</name>
</gene>
<dbReference type="InterPro" id="IPR003307">
    <property type="entry name" value="W2_domain"/>
</dbReference>
<dbReference type="NCBIfam" id="TIGR00756">
    <property type="entry name" value="PPR"/>
    <property type="match status" value="1"/>
</dbReference>
<comment type="caution">
    <text evidence="4">The sequence shown here is derived from an EMBL/GenBank/DDBJ whole genome shotgun (WGS) entry which is preliminary data.</text>
</comment>